<feature type="domain" description="Response regulatory" evidence="5">
    <location>
        <begin position="6"/>
        <end position="119"/>
    </location>
</feature>
<dbReference type="Proteomes" id="UP001356095">
    <property type="component" value="Unassembled WGS sequence"/>
</dbReference>
<dbReference type="PROSITE" id="PS50110">
    <property type="entry name" value="RESPONSE_REGULATORY"/>
    <property type="match status" value="1"/>
</dbReference>
<dbReference type="CDD" id="cd00383">
    <property type="entry name" value="trans_reg_C"/>
    <property type="match status" value="1"/>
</dbReference>
<dbReference type="InterPro" id="IPR039420">
    <property type="entry name" value="WalR-like"/>
</dbReference>
<dbReference type="Pfam" id="PF00072">
    <property type="entry name" value="Response_reg"/>
    <property type="match status" value="1"/>
</dbReference>
<evidence type="ECO:0000259" key="5">
    <source>
        <dbReference type="PROSITE" id="PS50110"/>
    </source>
</evidence>
<dbReference type="SMART" id="SM00862">
    <property type="entry name" value="Trans_reg_C"/>
    <property type="match status" value="1"/>
</dbReference>
<feature type="DNA-binding region" description="OmpR/PhoB-type" evidence="3">
    <location>
        <begin position="129"/>
        <end position="228"/>
    </location>
</feature>
<feature type="modified residue" description="4-aspartylphosphate" evidence="2">
    <location>
        <position position="55"/>
    </location>
</feature>
<feature type="domain" description="OmpR/PhoB-type" evidence="6">
    <location>
        <begin position="129"/>
        <end position="228"/>
    </location>
</feature>
<evidence type="ECO:0000256" key="4">
    <source>
        <dbReference type="SAM" id="MobiDB-lite"/>
    </source>
</evidence>
<gene>
    <name evidence="7" type="ORF">Q8791_06355</name>
</gene>
<reference evidence="7 8" key="1">
    <citation type="submission" date="2023-08" db="EMBL/GenBank/DDBJ databases">
        <authorList>
            <person name="Girao M."/>
            <person name="Carvalho M.F."/>
        </authorList>
    </citation>
    <scope>NUCLEOTIDE SEQUENCE [LARGE SCALE GENOMIC DNA]</scope>
    <source>
        <strain evidence="7 8">CT-R113</strain>
    </source>
</reference>
<keyword evidence="2" id="KW-0597">Phosphoprotein</keyword>
<dbReference type="EMBL" id="JAUZMY010000004">
    <property type="protein sequence ID" value="MEE2036842.1"/>
    <property type="molecule type" value="Genomic_DNA"/>
</dbReference>
<dbReference type="PROSITE" id="PS51755">
    <property type="entry name" value="OMPR_PHOB"/>
    <property type="match status" value="1"/>
</dbReference>
<sequence length="248" mass="27302">MDPIPGVLVVDDDLTVRRTLGMNLHARGYAPLYAATGEQALALAARRLPDAVLLDLGLPSLDGLSVLRSLRGWSDGPILVVSGDADPGTKVEALDAGADDYVTKPFSMGELFARLRSVMRRREASARLSPPVVTADFTIDFRAERVTRQGRHVPLTPRQWHIVEVLACEPGTLVGHDRLLREVWGPGYGTEHHYLRVFMSHIRRRLEPDPRRPRYFVTETGAGFRFLPGDPPGQDPAVSPVGHRPPGT</sequence>
<name>A0ABU7K3M0_9ACTN</name>
<protein>
    <submittedName>
        <fullName evidence="7">Response regulator</fullName>
    </submittedName>
</protein>
<organism evidence="7 8">
    <name type="scientific">Nocardiopsis codii</name>
    <dbReference type="NCBI Taxonomy" id="3065942"/>
    <lineage>
        <taxon>Bacteria</taxon>
        <taxon>Bacillati</taxon>
        <taxon>Actinomycetota</taxon>
        <taxon>Actinomycetes</taxon>
        <taxon>Streptosporangiales</taxon>
        <taxon>Nocardiopsidaceae</taxon>
        <taxon>Nocardiopsis</taxon>
    </lineage>
</organism>
<keyword evidence="8" id="KW-1185">Reference proteome</keyword>
<dbReference type="InterPro" id="IPR001789">
    <property type="entry name" value="Sig_transdc_resp-reg_receiver"/>
</dbReference>
<comment type="caution">
    <text evidence="7">The sequence shown here is derived from an EMBL/GenBank/DDBJ whole genome shotgun (WGS) entry which is preliminary data.</text>
</comment>
<dbReference type="InterPro" id="IPR011006">
    <property type="entry name" value="CheY-like_superfamily"/>
</dbReference>
<dbReference type="Gene3D" id="3.40.50.2300">
    <property type="match status" value="1"/>
</dbReference>
<accession>A0ABU7K3M0</accession>
<dbReference type="PANTHER" id="PTHR48111">
    <property type="entry name" value="REGULATOR OF RPOS"/>
    <property type="match status" value="1"/>
</dbReference>
<evidence type="ECO:0000256" key="3">
    <source>
        <dbReference type="PROSITE-ProRule" id="PRU01091"/>
    </source>
</evidence>
<evidence type="ECO:0000256" key="2">
    <source>
        <dbReference type="PROSITE-ProRule" id="PRU00169"/>
    </source>
</evidence>
<evidence type="ECO:0000313" key="7">
    <source>
        <dbReference type="EMBL" id="MEE2036842.1"/>
    </source>
</evidence>
<keyword evidence="1 3" id="KW-0238">DNA-binding</keyword>
<feature type="region of interest" description="Disordered" evidence="4">
    <location>
        <begin position="224"/>
        <end position="248"/>
    </location>
</feature>
<evidence type="ECO:0000256" key="1">
    <source>
        <dbReference type="ARBA" id="ARBA00023125"/>
    </source>
</evidence>
<dbReference type="Gene3D" id="1.10.10.10">
    <property type="entry name" value="Winged helix-like DNA-binding domain superfamily/Winged helix DNA-binding domain"/>
    <property type="match status" value="1"/>
</dbReference>
<evidence type="ECO:0000313" key="8">
    <source>
        <dbReference type="Proteomes" id="UP001356095"/>
    </source>
</evidence>
<dbReference type="Pfam" id="PF00486">
    <property type="entry name" value="Trans_reg_C"/>
    <property type="match status" value="1"/>
</dbReference>
<proteinExistence type="predicted"/>
<dbReference type="RefSeq" id="WP_330090638.1">
    <property type="nucleotide sequence ID" value="NZ_JAUZMY010000004.1"/>
</dbReference>
<dbReference type="InterPro" id="IPR036388">
    <property type="entry name" value="WH-like_DNA-bd_sf"/>
</dbReference>
<dbReference type="InterPro" id="IPR001867">
    <property type="entry name" value="OmpR/PhoB-type_DNA-bd"/>
</dbReference>
<dbReference type="SMART" id="SM00448">
    <property type="entry name" value="REC"/>
    <property type="match status" value="1"/>
</dbReference>
<dbReference type="PANTHER" id="PTHR48111:SF50">
    <property type="entry name" value="KDP OPERON TRANSCRIPTIONAL REGULATORY PROTEIN KDPE"/>
    <property type="match status" value="1"/>
</dbReference>
<dbReference type="SUPFAM" id="SSF52172">
    <property type="entry name" value="CheY-like"/>
    <property type="match status" value="1"/>
</dbReference>
<evidence type="ECO:0000259" key="6">
    <source>
        <dbReference type="PROSITE" id="PS51755"/>
    </source>
</evidence>